<dbReference type="NCBIfam" id="TIGR02675">
    <property type="entry name" value="tape_meas_nterm"/>
    <property type="match status" value="1"/>
</dbReference>
<name>A0AA91IN15_9GAMM</name>
<feature type="transmembrane region" description="Helical" evidence="1">
    <location>
        <begin position="283"/>
        <end position="301"/>
    </location>
</feature>
<reference evidence="3 4" key="1">
    <citation type="submission" date="2016-04" db="EMBL/GenBank/DDBJ databases">
        <title>ATOL: Assembling a taxonomically balanced genome-scale reconstruction of the evolutionary history of the Enterobacteriaceae.</title>
        <authorList>
            <person name="Plunkett G.III."/>
            <person name="Neeno-Eckwall E.C."/>
            <person name="Glasner J.D."/>
            <person name="Perna N.T."/>
        </authorList>
    </citation>
    <scope>NUCLEOTIDE SEQUENCE [LARGE SCALE GENOMIC DNA]</scope>
    <source>
        <strain evidence="3 4">ATCC 12841</strain>
    </source>
</reference>
<sequence>MVIRELLIRLGLTGSDSVGRGLDRVDGKVDKTIQSFNALGGVLATVFGAVTISNISKTADTMQSLESRVGLLPQTVGDVGEAFDAVAKKATENRMGIQAYAEVYTRIGNAAQDYLKTSEEVEKVTSTLSQALVVGGATAQEQASAFLQFSQALGSGTLQGDEFRAMAEAAPQYLDQLAKSLGYPRGELKKLASEGKLTTKEVIQATMNMSDYFNKMYKRIPMTIGQALVLVNNRWSMFINRLNRSSGAVTWVANKFLWMADKVEYSLDIVTDALGGAENAVKILGVALGAAGLVGAVYLLSAAFTALTSPIALAVGAIALLYLLCDDFVAWSQGRPSIMGDILGDYNNYKSGIDKFINALGWIKDAVGGWKTIFESFAVYLAGKWLTRVLATLGIATRAATSTGTAIATAGNTGGAGKGSGFLNKALTASFLYPAVEGAMDNLIGDTSFGKWAKNTTLGDLYGSRAVDSATSVNLTSLSPPRTYLGNSIGGVGGIPSIDYKPNINLTVNAATSDPNDIADAVETAIGNQARDFISGFGNTLNFNTGG</sequence>
<evidence type="ECO:0000259" key="2">
    <source>
        <dbReference type="Pfam" id="PF20155"/>
    </source>
</evidence>
<dbReference type="Pfam" id="PF20155">
    <property type="entry name" value="TMP_3"/>
    <property type="match status" value="1"/>
</dbReference>
<feature type="domain" description="Tape measure protein N-terminal" evidence="2">
    <location>
        <begin position="54"/>
        <end position="243"/>
    </location>
</feature>
<dbReference type="EMBL" id="LXEX01000059">
    <property type="protein sequence ID" value="OAT57355.1"/>
    <property type="molecule type" value="Genomic_DNA"/>
</dbReference>
<keyword evidence="1" id="KW-0812">Transmembrane</keyword>
<evidence type="ECO:0000313" key="4">
    <source>
        <dbReference type="Proteomes" id="UP000078431"/>
    </source>
</evidence>
<accession>A0AA91IN15</accession>
<evidence type="ECO:0000313" key="3">
    <source>
        <dbReference type="EMBL" id="OAT57355.1"/>
    </source>
</evidence>
<dbReference type="InterPro" id="IPR013491">
    <property type="entry name" value="Tape_meas_N"/>
</dbReference>
<feature type="transmembrane region" description="Helical" evidence="1">
    <location>
        <begin position="307"/>
        <end position="325"/>
    </location>
</feature>
<dbReference type="AlphaFoldDB" id="A0AA91IN15"/>
<keyword evidence="1" id="KW-0472">Membrane</keyword>
<proteinExistence type="predicted"/>
<comment type="caution">
    <text evidence="3">The sequence shown here is derived from an EMBL/GenBank/DDBJ whole genome shotgun (WGS) entry which is preliminary data.</text>
</comment>
<protein>
    <submittedName>
        <fullName evidence="3">Tail length tape measure protein</fullName>
    </submittedName>
</protein>
<keyword evidence="1" id="KW-1133">Transmembrane helix</keyword>
<evidence type="ECO:0000256" key="1">
    <source>
        <dbReference type="SAM" id="Phobius"/>
    </source>
</evidence>
<gene>
    <name evidence="3" type="ORF">M993_03936</name>
</gene>
<keyword evidence="4" id="KW-1185">Reference proteome</keyword>
<dbReference type="RefSeq" id="WP_061553991.1">
    <property type="nucleotide sequence ID" value="NZ_LXEX01000059.1"/>
</dbReference>
<dbReference type="Proteomes" id="UP000078431">
    <property type="component" value="Unassembled WGS sequence"/>
</dbReference>
<organism evidence="3 4">
    <name type="scientific">Obesumbacterium proteus ATCC 12841</name>
    <dbReference type="NCBI Taxonomy" id="1354268"/>
    <lineage>
        <taxon>Bacteria</taxon>
        <taxon>Pseudomonadati</taxon>
        <taxon>Pseudomonadota</taxon>
        <taxon>Gammaproteobacteria</taxon>
        <taxon>Enterobacterales</taxon>
        <taxon>Hafniaceae</taxon>
        <taxon>Obesumbacterium</taxon>
    </lineage>
</organism>